<dbReference type="AlphaFoldDB" id="A0A1B8TX64"/>
<gene>
    <name evidence="3" type="ORF">LPB3_06715</name>
</gene>
<protein>
    <recommendedName>
        <fullName evidence="2">Putative auto-transporter adhesin head GIN domain-containing protein</fullName>
    </recommendedName>
</protein>
<evidence type="ECO:0000313" key="3">
    <source>
        <dbReference type="EMBL" id="OBY64089.1"/>
    </source>
</evidence>
<dbReference type="EMBL" id="LSFM01000022">
    <property type="protein sequence ID" value="OBY64089.1"/>
    <property type="molecule type" value="Genomic_DNA"/>
</dbReference>
<feature type="signal peptide" evidence="1">
    <location>
        <begin position="1"/>
        <end position="20"/>
    </location>
</feature>
<dbReference type="Proteomes" id="UP000092584">
    <property type="component" value="Unassembled WGS sequence"/>
</dbReference>
<proteinExistence type="predicted"/>
<dbReference type="InterPro" id="IPR021255">
    <property type="entry name" value="DUF2807"/>
</dbReference>
<organism evidence="3 4">
    <name type="scientific">Polaribacter vadi</name>
    <dbReference type="NCBI Taxonomy" id="1774273"/>
    <lineage>
        <taxon>Bacteria</taxon>
        <taxon>Pseudomonadati</taxon>
        <taxon>Bacteroidota</taxon>
        <taxon>Flavobacteriia</taxon>
        <taxon>Flavobacteriales</taxon>
        <taxon>Flavobacteriaceae</taxon>
    </lineage>
</organism>
<dbReference type="Gene3D" id="2.160.20.120">
    <property type="match status" value="1"/>
</dbReference>
<dbReference type="Pfam" id="PF10988">
    <property type="entry name" value="DUF2807"/>
    <property type="match status" value="1"/>
</dbReference>
<evidence type="ECO:0000256" key="1">
    <source>
        <dbReference type="SAM" id="SignalP"/>
    </source>
</evidence>
<keyword evidence="4" id="KW-1185">Reference proteome</keyword>
<evidence type="ECO:0000259" key="2">
    <source>
        <dbReference type="Pfam" id="PF10988"/>
    </source>
</evidence>
<dbReference type="STRING" id="1774273.LPB03_05775"/>
<dbReference type="RefSeq" id="WP_083187067.1">
    <property type="nucleotide sequence ID" value="NZ_CP017477.1"/>
</dbReference>
<reference evidence="4" key="1">
    <citation type="submission" date="2016-02" db="EMBL/GenBank/DDBJ databases">
        <authorList>
            <person name="Shin S.-K."/>
            <person name="Yi H."/>
            <person name="Kim E."/>
        </authorList>
    </citation>
    <scope>NUCLEOTIDE SEQUENCE [LARGE SCALE GENOMIC DNA]</scope>
    <source>
        <strain evidence="4">LPB0003</strain>
    </source>
</reference>
<comment type="caution">
    <text evidence="3">The sequence shown here is derived from an EMBL/GenBank/DDBJ whole genome shotgun (WGS) entry which is preliminary data.</text>
</comment>
<sequence>MIKKTTLLILFITASFSTNAQNWWGNSKKIKGNGNVVTVKRTTSDYDGIAVGGSFDVILIKGKEGAISIEGEENIIPYIETEVNGNTLQIRYQKNTNISTSKRLTITVTYNDLEKISIGGSGNISSEGVIKSNDLSISLGGSGNITLDVDADDLSVNIGGSGNVKLTGRSDDLSCAIAGSGSIKAYDLTTDTLNASIAGSGSIKITVSTKIKAKVVGSGSVYYKGNPSNVDAKSVGSGEVVDKN</sequence>
<feature type="domain" description="Putative auto-transporter adhesin head GIN" evidence="2">
    <location>
        <begin position="45"/>
        <end position="227"/>
    </location>
</feature>
<evidence type="ECO:0000313" key="4">
    <source>
        <dbReference type="Proteomes" id="UP000092584"/>
    </source>
</evidence>
<feature type="chain" id="PRO_5008615710" description="Putative auto-transporter adhesin head GIN domain-containing protein" evidence="1">
    <location>
        <begin position="21"/>
        <end position="244"/>
    </location>
</feature>
<keyword evidence="1" id="KW-0732">Signal</keyword>
<accession>A0A1B8TX64</accession>
<name>A0A1B8TX64_9FLAO</name>
<dbReference type="OrthoDB" id="5585143at2"/>
<dbReference type="PANTHER" id="PTHR39200:SF1">
    <property type="entry name" value="AUTO-TRANSPORTER ADHESIN HEAD GIN DOMAIN-CONTAINING PROTEIN-RELATED"/>
    <property type="match status" value="1"/>
</dbReference>
<dbReference type="PANTHER" id="PTHR39200">
    <property type="entry name" value="HYPOTHETICAL EXPORTED PROTEIN"/>
    <property type="match status" value="1"/>
</dbReference>